<dbReference type="AlphaFoldDB" id="A0A5N6MZ25"/>
<comment type="caution">
    <text evidence="2">The sequence shown here is derived from an EMBL/GenBank/DDBJ whole genome shotgun (WGS) entry which is preliminary data.</text>
</comment>
<evidence type="ECO:0000313" key="3">
    <source>
        <dbReference type="Proteomes" id="UP000326396"/>
    </source>
</evidence>
<proteinExistence type="predicted"/>
<gene>
    <name evidence="2" type="ORF">E3N88_28284</name>
</gene>
<sequence>MVARVIYGNIWCQKLKIKQVAGRPPPPLQRRPPLNRQSSPVQPTSTSTEATTSTVATMVDGDDGDIEALQKMQRIKVEI</sequence>
<keyword evidence="3" id="KW-1185">Reference proteome</keyword>
<feature type="compositionally biased region" description="Low complexity" evidence="1">
    <location>
        <begin position="31"/>
        <end position="51"/>
    </location>
</feature>
<feature type="region of interest" description="Disordered" evidence="1">
    <location>
        <begin position="21"/>
        <end position="51"/>
    </location>
</feature>
<reference evidence="2 3" key="1">
    <citation type="submission" date="2019-05" db="EMBL/GenBank/DDBJ databases">
        <title>Mikania micrantha, genome provides insights into the molecular mechanism of rapid growth.</title>
        <authorList>
            <person name="Liu B."/>
        </authorList>
    </citation>
    <scope>NUCLEOTIDE SEQUENCE [LARGE SCALE GENOMIC DNA]</scope>
    <source>
        <strain evidence="2">NLD-2019</strain>
        <tissue evidence="2">Leaf</tissue>
    </source>
</reference>
<accession>A0A5N6MZ25</accession>
<organism evidence="2 3">
    <name type="scientific">Mikania micrantha</name>
    <name type="common">bitter vine</name>
    <dbReference type="NCBI Taxonomy" id="192012"/>
    <lineage>
        <taxon>Eukaryota</taxon>
        <taxon>Viridiplantae</taxon>
        <taxon>Streptophyta</taxon>
        <taxon>Embryophyta</taxon>
        <taxon>Tracheophyta</taxon>
        <taxon>Spermatophyta</taxon>
        <taxon>Magnoliopsida</taxon>
        <taxon>eudicotyledons</taxon>
        <taxon>Gunneridae</taxon>
        <taxon>Pentapetalae</taxon>
        <taxon>asterids</taxon>
        <taxon>campanulids</taxon>
        <taxon>Asterales</taxon>
        <taxon>Asteraceae</taxon>
        <taxon>Asteroideae</taxon>
        <taxon>Heliantheae alliance</taxon>
        <taxon>Eupatorieae</taxon>
        <taxon>Mikania</taxon>
    </lineage>
</organism>
<dbReference type="Proteomes" id="UP000326396">
    <property type="component" value="Linkage Group LG4"/>
</dbReference>
<name>A0A5N6MZ25_9ASTR</name>
<evidence type="ECO:0000256" key="1">
    <source>
        <dbReference type="SAM" id="MobiDB-lite"/>
    </source>
</evidence>
<evidence type="ECO:0000313" key="2">
    <source>
        <dbReference type="EMBL" id="KAD4179693.1"/>
    </source>
</evidence>
<protein>
    <submittedName>
        <fullName evidence="2">Uncharacterized protein</fullName>
    </submittedName>
</protein>
<dbReference type="EMBL" id="SZYD01000014">
    <property type="protein sequence ID" value="KAD4179693.1"/>
    <property type="molecule type" value="Genomic_DNA"/>
</dbReference>